<reference evidence="1 2" key="1">
    <citation type="submission" date="2017-06" db="EMBL/GenBank/DDBJ databases">
        <title>Ant-infecting Ophiocordyceps genomes reveal a high diversity of potential behavioral manipulation genes and a possible major role for enterotoxins.</title>
        <authorList>
            <person name="De Bekker C."/>
            <person name="Evans H.C."/>
            <person name="Brachmann A."/>
            <person name="Hughes D.P."/>
        </authorList>
    </citation>
    <scope>NUCLEOTIDE SEQUENCE [LARGE SCALE GENOMIC DNA]</scope>
    <source>
        <strain evidence="1 2">Map16</strain>
    </source>
</reference>
<keyword evidence="2" id="KW-1185">Reference proteome</keyword>
<proteinExistence type="predicted"/>
<organism evidence="1 2">
    <name type="scientific">Ophiocordyceps camponoti-rufipedis</name>
    <dbReference type="NCBI Taxonomy" id="2004952"/>
    <lineage>
        <taxon>Eukaryota</taxon>
        <taxon>Fungi</taxon>
        <taxon>Dikarya</taxon>
        <taxon>Ascomycota</taxon>
        <taxon>Pezizomycotina</taxon>
        <taxon>Sordariomycetes</taxon>
        <taxon>Hypocreomycetidae</taxon>
        <taxon>Hypocreales</taxon>
        <taxon>Ophiocordycipitaceae</taxon>
        <taxon>Ophiocordyceps</taxon>
    </lineage>
</organism>
<comment type="caution">
    <text evidence="1">The sequence shown here is derived from an EMBL/GenBank/DDBJ whole genome shotgun (WGS) entry which is preliminary data.</text>
</comment>
<dbReference type="EMBL" id="NJES01000343">
    <property type="protein sequence ID" value="PHH73438.1"/>
    <property type="molecule type" value="Genomic_DNA"/>
</dbReference>
<gene>
    <name evidence="1" type="ORF">CDD80_3819</name>
</gene>
<evidence type="ECO:0000313" key="1">
    <source>
        <dbReference type="EMBL" id="PHH73438.1"/>
    </source>
</evidence>
<dbReference type="Proteomes" id="UP000226431">
    <property type="component" value="Unassembled WGS sequence"/>
</dbReference>
<evidence type="ECO:0000313" key="2">
    <source>
        <dbReference type="Proteomes" id="UP000226431"/>
    </source>
</evidence>
<dbReference type="AlphaFoldDB" id="A0A2C5Y5S8"/>
<accession>A0A2C5Y5S8</accession>
<name>A0A2C5Y5S8_9HYPO</name>
<sequence length="118" mass="12726">MYVCCLSSLFFPAAPQHAQPGIPVAAPAWPCPAEDSRRSTIPGPFHHGPFHLGPFHLGPGSDRRRSARNLLVAAPRSKVKRPSSRLGPQLIHRGYVSSLPGYAEATTAMKTPIPRLPS</sequence>
<protein>
    <submittedName>
        <fullName evidence="1">Uncharacterized protein</fullName>
    </submittedName>
</protein>